<evidence type="ECO:0000313" key="2">
    <source>
        <dbReference type="EMBL" id="KAG2564065.1"/>
    </source>
</evidence>
<gene>
    <name evidence="2" type="ORF">PVAP13_8KG337133</name>
</gene>
<accession>A0A8T0PSJ5</accession>
<proteinExistence type="predicted"/>
<feature type="compositionally biased region" description="Low complexity" evidence="1">
    <location>
        <begin position="43"/>
        <end position="57"/>
    </location>
</feature>
<feature type="compositionally biased region" description="Pro residues" evidence="1">
    <location>
        <begin position="58"/>
        <end position="71"/>
    </location>
</feature>
<organism evidence="2 3">
    <name type="scientific">Panicum virgatum</name>
    <name type="common">Blackwell switchgrass</name>
    <dbReference type="NCBI Taxonomy" id="38727"/>
    <lineage>
        <taxon>Eukaryota</taxon>
        <taxon>Viridiplantae</taxon>
        <taxon>Streptophyta</taxon>
        <taxon>Embryophyta</taxon>
        <taxon>Tracheophyta</taxon>
        <taxon>Spermatophyta</taxon>
        <taxon>Magnoliopsida</taxon>
        <taxon>Liliopsida</taxon>
        <taxon>Poales</taxon>
        <taxon>Poaceae</taxon>
        <taxon>PACMAD clade</taxon>
        <taxon>Panicoideae</taxon>
        <taxon>Panicodae</taxon>
        <taxon>Paniceae</taxon>
        <taxon>Panicinae</taxon>
        <taxon>Panicum</taxon>
        <taxon>Panicum sect. Hiantes</taxon>
    </lineage>
</organism>
<dbReference type="EMBL" id="CM029051">
    <property type="protein sequence ID" value="KAG2564065.1"/>
    <property type="molecule type" value="Genomic_DNA"/>
</dbReference>
<sequence length="91" mass="9796">MDAETTYCTPRRTGRTRCFSMPAGTVIIRRCPSATECTGTWLTTPPASSRRCSSRTSPPTPPYRAPSPSAAPPAATARPSSSRRRRGARKA</sequence>
<evidence type="ECO:0000256" key="1">
    <source>
        <dbReference type="SAM" id="MobiDB-lite"/>
    </source>
</evidence>
<feature type="compositionally biased region" description="Basic residues" evidence="1">
    <location>
        <begin position="81"/>
        <end position="91"/>
    </location>
</feature>
<dbReference type="Proteomes" id="UP000823388">
    <property type="component" value="Chromosome 8K"/>
</dbReference>
<keyword evidence="3" id="KW-1185">Reference proteome</keyword>
<feature type="region of interest" description="Disordered" evidence="1">
    <location>
        <begin position="39"/>
        <end position="91"/>
    </location>
</feature>
<comment type="caution">
    <text evidence="2">The sequence shown here is derived from an EMBL/GenBank/DDBJ whole genome shotgun (WGS) entry which is preliminary data.</text>
</comment>
<reference evidence="2" key="1">
    <citation type="submission" date="2020-05" db="EMBL/GenBank/DDBJ databases">
        <title>WGS assembly of Panicum virgatum.</title>
        <authorList>
            <person name="Lovell J.T."/>
            <person name="Jenkins J."/>
            <person name="Shu S."/>
            <person name="Juenger T.E."/>
            <person name="Schmutz J."/>
        </authorList>
    </citation>
    <scope>NUCLEOTIDE SEQUENCE</scope>
    <source>
        <strain evidence="2">AP13</strain>
    </source>
</reference>
<dbReference type="AlphaFoldDB" id="A0A8T0PSJ5"/>
<protein>
    <submittedName>
        <fullName evidence="2">Uncharacterized protein</fullName>
    </submittedName>
</protein>
<evidence type="ECO:0000313" key="3">
    <source>
        <dbReference type="Proteomes" id="UP000823388"/>
    </source>
</evidence>
<name>A0A8T0PSJ5_PANVG</name>